<evidence type="ECO:0000313" key="2">
    <source>
        <dbReference type="Proteomes" id="UP001198571"/>
    </source>
</evidence>
<evidence type="ECO:0000313" key="1">
    <source>
        <dbReference type="EMBL" id="MCB5412246.1"/>
    </source>
</evidence>
<comment type="caution">
    <text evidence="1">The sequence shown here is derived from an EMBL/GenBank/DDBJ whole genome shotgun (WGS) entry which is preliminary data.</text>
</comment>
<accession>A0ABS8CS70</accession>
<organism evidence="1 2">
    <name type="scientific">Pseudogemmobacter faecipullorum</name>
    <dbReference type="NCBI Taxonomy" id="2755041"/>
    <lineage>
        <taxon>Bacteria</taxon>
        <taxon>Pseudomonadati</taxon>
        <taxon>Pseudomonadota</taxon>
        <taxon>Alphaproteobacteria</taxon>
        <taxon>Rhodobacterales</taxon>
        <taxon>Paracoccaceae</taxon>
        <taxon>Pseudogemmobacter</taxon>
    </lineage>
</organism>
<sequence length="212" mass="22804">MALTFPFEPAFLSDLLCTRDGVLLELMRKDEASGSGDGRVWTAQLAQPLWSVSITFGAKEKTQAREIDAKIRALDGSRQAFLWADALYKPGAGRAAGAGAKVSAISPDRRRISVTGLPADYVVRAGDRASIALTGGKHYFCEFSESAMANTVGALSNISVMPFIPMGVNLGVAVQMDKPILRLRIEPGGHTPFLQVPGRWYRGGALKLLQQV</sequence>
<proteinExistence type="predicted"/>
<protein>
    <submittedName>
        <fullName evidence="1">Uncharacterized protein</fullName>
    </submittedName>
</protein>
<name>A0ABS8CS70_9RHOB</name>
<reference evidence="1 2" key="1">
    <citation type="submission" date="2020-07" db="EMBL/GenBank/DDBJ databases">
        <title>Pseudogemmobacter sp. nov., isolated from poultry manure in Taiwan.</title>
        <authorList>
            <person name="Lin S.-Y."/>
            <person name="Tang Y.-S."/>
            <person name="Young C.-C."/>
        </authorList>
    </citation>
    <scope>NUCLEOTIDE SEQUENCE [LARGE SCALE GENOMIC DNA]</scope>
    <source>
        <strain evidence="1 2">CC-YST710</strain>
    </source>
</reference>
<dbReference type="Proteomes" id="UP001198571">
    <property type="component" value="Unassembled WGS sequence"/>
</dbReference>
<keyword evidence="2" id="KW-1185">Reference proteome</keyword>
<gene>
    <name evidence="1" type="ORF">H0485_19935</name>
</gene>
<dbReference type="EMBL" id="JACDXX010000035">
    <property type="protein sequence ID" value="MCB5412246.1"/>
    <property type="molecule type" value="Genomic_DNA"/>
</dbReference>
<dbReference type="RefSeq" id="WP_226937671.1">
    <property type="nucleotide sequence ID" value="NZ_JACDXX010000035.1"/>
</dbReference>